<gene>
    <name evidence="1" type="ORF">SSLN_LOCUS7916</name>
</gene>
<evidence type="ECO:0000313" key="1">
    <source>
        <dbReference type="EMBL" id="VDL94301.1"/>
    </source>
</evidence>
<dbReference type="Gene3D" id="3.60.10.10">
    <property type="entry name" value="Endonuclease/exonuclease/phosphatase"/>
    <property type="match status" value="1"/>
</dbReference>
<sequence length="303" mass="34448">MKRKDTHIVGGSCSHVLFRGTWLNHAQIPTLTSVEEQVLNLLKKNKVMCKKMHSLGFCWLPTSSGFTYNDGCGICSCLIGNPEKRNITYWLESEGAKLDLWPENPINQVFETPNPGAALTSEVNYLSAGSHRGRREAKQRKHIPTIETCSGNFRECHRPVGQYQHMLCDILTLIQQQHLFNHVEDLRVAYEDVTKPRRTDHAWQIAKYTVVKLKQATIPSIPTPLALPLQAARVIPLTLAAWNVRFLLDHHRSNRPERRTLLVARELARYKADIAALSETRLSEQGQLEEVGAGYTFFWSSQP</sequence>
<reference evidence="3" key="1">
    <citation type="submission" date="2016-06" db="UniProtKB">
        <authorList>
            <consortium name="WormBaseParasite"/>
        </authorList>
    </citation>
    <scope>IDENTIFICATION</scope>
</reference>
<keyword evidence="2" id="KW-1185">Reference proteome</keyword>
<protein>
    <submittedName>
        <fullName evidence="3">Endo/exonuclease/phosphatase domain-containing protein</fullName>
    </submittedName>
</protein>
<proteinExistence type="predicted"/>
<dbReference type="SUPFAM" id="SSF56219">
    <property type="entry name" value="DNase I-like"/>
    <property type="match status" value="1"/>
</dbReference>
<dbReference type="WBParaSite" id="SSLN_0000821701-mRNA-1">
    <property type="protein sequence ID" value="SSLN_0000821701-mRNA-1"/>
    <property type="gene ID" value="SSLN_0000821701"/>
</dbReference>
<name>A0A183SUL8_SCHSO</name>
<reference evidence="1 2" key="2">
    <citation type="submission" date="2018-11" db="EMBL/GenBank/DDBJ databases">
        <authorList>
            <consortium name="Pathogen Informatics"/>
        </authorList>
    </citation>
    <scope>NUCLEOTIDE SEQUENCE [LARGE SCALE GENOMIC DNA]</scope>
    <source>
        <strain evidence="1 2">NST_G2</strain>
    </source>
</reference>
<evidence type="ECO:0000313" key="2">
    <source>
        <dbReference type="Proteomes" id="UP000275846"/>
    </source>
</evidence>
<dbReference type="Proteomes" id="UP000275846">
    <property type="component" value="Unassembled WGS sequence"/>
</dbReference>
<dbReference type="InterPro" id="IPR036691">
    <property type="entry name" value="Endo/exonu/phosph_ase_sf"/>
</dbReference>
<accession>A0A183SUL8</accession>
<dbReference type="EMBL" id="UYSU01034376">
    <property type="protein sequence ID" value="VDL94301.1"/>
    <property type="molecule type" value="Genomic_DNA"/>
</dbReference>
<evidence type="ECO:0000313" key="3">
    <source>
        <dbReference type="WBParaSite" id="SSLN_0000821701-mRNA-1"/>
    </source>
</evidence>
<organism evidence="3">
    <name type="scientific">Schistocephalus solidus</name>
    <name type="common">Tapeworm</name>
    <dbReference type="NCBI Taxonomy" id="70667"/>
    <lineage>
        <taxon>Eukaryota</taxon>
        <taxon>Metazoa</taxon>
        <taxon>Spiralia</taxon>
        <taxon>Lophotrochozoa</taxon>
        <taxon>Platyhelminthes</taxon>
        <taxon>Cestoda</taxon>
        <taxon>Eucestoda</taxon>
        <taxon>Diphyllobothriidea</taxon>
        <taxon>Diphyllobothriidae</taxon>
        <taxon>Schistocephalus</taxon>
    </lineage>
</organism>
<dbReference type="AlphaFoldDB" id="A0A183SUL8"/>